<protein>
    <submittedName>
        <fullName evidence="1">Uncharacterized protein</fullName>
    </submittedName>
</protein>
<accession>A0A4U5TTL7</accession>
<sequence>MKKRICIYPKDVAIITGKTERYGRSLLKRIRERLNKEKHQVVSVSEFCDYIGLDEEEVRRVMM</sequence>
<organism evidence="1 2">
    <name type="scientific">Mesohalobacter halotolerans</name>
    <dbReference type="NCBI Taxonomy" id="1883405"/>
    <lineage>
        <taxon>Bacteria</taxon>
        <taxon>Pseudomonadati</taxon>
        <taxon>Bacteroidota</taxon>
        <taxon>Flavobacteriia</taxon>
        <taxon>Flavobacteriales</taxon>
        <taxon>Flavobacteriaceae</taxon>
        <taxon>Mesohalobacter</taxon>
    </lineage>
</organism>
<comment type="caution">
    <text evidence="1">The sequence shown here is derived from an EMBL/GenBank/DDBJ whole genome shotgun (WGS) entry which is preliminary data.</text>
</comment>
<dbReference type="RefSeq" id="WP_138931113.1">
    <property type="nucleotide sequence ID" value="NZ_SWMU01000001.1"/>
</dbReference>
<keyword evidence="2" id="KW-1185">Reference proteome</keyword>
<gene>
    <name evidence="1" type="ORF">FCN74_03040</name>
</gene>
<evidence type="ECO:0000313" key="2">
    <source>
        <dbReference type="Proteomes" id="UP000306552"/>
    </source>
</evidence>
<dbReference type="AlphaFoldDB" id="A0A4U5TTL7"/>
<evidence type="ECO:0000313" key="1">
    <source>
        <dbReference type="EMBL" id="TKS57412.1"/>
    </source>
</evidence>
<proteinExistence type="predicted"/>
<reference evidence="1 2" key="1">
    <citation type="submission" date="2019-04" db="EMBL/GenBank/DDBJ databases">
        <title>Psychroflexus halotolerans sp. nov., isolated from a marine solar saltern.</title>
        <authorList>
            <person name="Feng X."/>
        </authorList>
    </citation>
    <scope>NUCLEOTIDE SEQUENCE [LARGE SCALE GENOMIC DNA]</scope>
    <source>
        <strain evidence="1 2">WDS2C27</strain>
    </source>
</reference>
<name>A0A4U5TTL7_9FLAO</name>
<dbReference type="EMBL" id="SWMU01000001">
    <property type="protein sequence ID" value="TKS57412.1"/>
    <property type="molecule type" value="Genomic_DNA"/>
</dbReference>
<dbReference type="Proteomes" id="UP000306552">
    <property type="component" value="Unassembled WGS sequence"/>
</dbReference>
<dbReference type="OrthoDB" id="711499at2"/>